<feature type="modified residue" description="4-aspartylphosphate" evidence="2">
    <location>
        <position position="53"/>
    </location>
</feature>
<dbReference type="SMART" id="SM00448">
    <property type="entry name" value="REC"/>
    <property type="match status" value="1"/>
</dbReference>
<reference evidence="5" key="1">
    <citation type="journal article" date="2019" name="Int. J. Syst. Evol. Microbiol.">
        <title>The Global Catalogue of Microorganisms (GCM) 10K type strain sequencing project: providing services to taxonomists for standard genome sequencing and annotation.</title>
        <authorList>
            <consortium name="The Broad Institute Genomics Platform"/>
            <consortium name="The Broad Institute Genome Sequencing Center for Infectious Disease"/>
            <person name="Wu L."/>
            <person name="Ma J."/>
        </authorList>
    </citation>
    <scope>NUCLEOTIDE SEQUENCE [LARGE SCALE GENOMIC DNA]</scope>
    <source>
        <strain evidence="5">CCUG 54950</strain>
    </source>
</reference>
<evidence type="ECO:0000256" key="2">
    <source>
        <dbReference type="PROSITE-ProRule" id="PRU00169"/>
    </source>
</evidence>
<dbReference type="SUPFAM" id="SSF52172">
    <property type="entry name" value="CheY-like"/>
    <property type="match status" value="1"/>
</dbReference>
<dbReference type="PANTHER" id="PTHR44591">
    <property type="entry name" value="STRESS RESPONSE REGULATOR PROTEIN 1"/>
    <property type="match status" value="1"/>
</dbReference>
<gene>
    <name evidence="4" type="ORF">ACFSC9_04160</name>
</gene>
<dbReference type="RefSeq" id="WP_347324357.1">
    <property type="nucleotide sequence ID" value="NZ_JBCGUH010000003.1"/>
</dbReference>
<dbReference type="PANTHER" id="PTHR44591:SF3">
    <property type="entry name" value="RESPONSE REGULATORY DOMAIN-CONTAINING PROTEIN"/>
    <property type="match status" value="1"/>
</dbReference>
<organism evidence="4 5">
    <name type="scientific">Paenibacillus wenxiniae</name>
    <dbReference type="NCBI Taxonomy" id="1636843"/>
    <lineage>
        <taxon>Bacteria</taxon>
        <taxon>Bacillati</taxon>
        <taxon>Bacillota</taxon>
        <taxon>Bacilli</taxon>
        <taxon>Bacillales</taxon>
        <taxon>Paenibacillaceae</taxon>
        <taxon>Paenibacillus</taxon>
    </lineage>
</organism>
<dbReference type="PROSITE" id="PS50110">
    <property type="entry name" value="RESPONSE_REGULATORY"/>
    <property type="match status" value="1"/>
</dbReference>
<dbReference type="InterPro" id="IPR001789">
    <property type="entry name" value="Sig_transdc_resp-reg_receiver"/>
</dbReference>
<evidence type="ECO:0000256" key="1">
    <source>
        <dbReference type="ARBA" id="ARBA00022553"/>
    </source>
</evidence>
<dbReference type="EMBL" id="JBHUEH010000010">
    <property type="protein sequence ID" value="MFD1884709.1"/>
    <property type="molecule type" value="Genomic_DNA"/>
</dbReference>
<dbReference type="Gene3D" id="3.40.50.2300">
    <property type="match status" value="1"/>
</dbReference>
<keyword evidence="5" id="KW-1185">Reference proteome</keyword>
<protein>
    <submittedName>
        <fullName evidence="4">PleD family two-component system response regulator</fullName>
    </submittedName>
</protein>
<feature type="domain" description="Response regulatory" evidence="3">
    <location>
        <begin position="3"/>
        <end position="120"/>
    </location>
</feature>
<proteinExistence type="predicted"/>
<dbReference type="InterPro" id="IPR011006">
    <property type="entry name" value="CheY-like_superfamily"/>
</dbReference>
<dbReference type="InterPro" id="IPR050595">
    <property type="entry name" value="Bact_response_regulator"/>
</dbReference>
<dbReference type="Proteomes" id="UP001597233">
    <property type="component" value="Unassembled WGS sequence"/>
</dbReference>
<evidence type="ECO:0000259" key="3">
    <source>
        <dbReference type="PROSITE" id="PS50110"/>
    </source>
</evidence>
<dbReference type="Pfam" id="PF00072">
    <property type="entry name" value="Response_reg"/>
    <property type="match status" value="1"/>
</dbReference>
<name>A0ABW4REM0_9BACL</name>
<keyword evidence="1 2" id="KW-0597">Phosphoprotein</keyword>
<evidence type="ECO:0000313" key="5">
    <source>
        <dbReference type="Proteomes" id="UP001597233"/>
    </source>
</evidence>
<evidence type="ECO:0000313" key="4">
    <source>
        <dbReference type="EMBL" id="MFD1884709.1"/>
    </source>
</evidence>
<dbReference type="CDD" id="cd00156">
    <property type="entry name" value="REC"/>
    <property type="match status" value="1"/>
</dbReference>
<sequence length="137" mass="15334">MKKIGIVDDSSPFVMLVRQLLEPENVMVESYEDAAEFFRIPSRITGYDLIILDINLPNRDGLDVLDQLKRTAATRDIPVLLLSGDSRPEMVRKGVRGGAIDFLTKPIDPPQLVERVMGHLGISDSEQDESQQEIADQ</sequence>
<comment type="caution">
    <text evidence="4">The sequence shown here is derived from an EMBL/GenBank/DDBJ whole genome shotgun (WGS) entry which is preliminary data.</text>
</comment>
<accession>A0ABW4REM0</accession>